<evidence type="ECO:0000256" key="5">
    <source>
        <dbReference type="ARBA" id="ARBA00008276"/>
    </source>
</evidence>
<dbReference type="AlphaFoldDB" id="A0A7D9D014"/>
<gene>
    <name evidence="25" type="primary">MET7</name>
    <name evidence="25" type="ORF">DEBR0S4_02916G</name>
</gene>
<evidence type="ECO:0000256" key="13">
    <source>
        <dbReference type="ARBA" id="ARBA00022792"/>
    </source>
</evidence>
<dbReference type="UniPathway" id="UPA00850"/>
<feature type="binding site" evidence="22">
    <location>
        <position position="401"/>
    </location>
    <ligand>
        <name>ATP</name>
        <dbReference type="ChEBI" id="CHEBI:30616"/>
    </ligand>
</feature>
<evidence type="ECO:0000256" key="9">
    <source>
        <dbReference type="ARBA" id="ARBA00022563"/>
    </source>
</evidence>
<dbReference type="GO" id="GO:0006730">
    <property type="term" value="P:one-carbon metabolic process"/>
    <property type="evidence" value="ECO:0007669"/>
    <property type="project" value="UniProtKB-KW"/>
</dbReference>
<keyword evidence="13" id="KW-0999">Mitochondrion inner membrane</keyword>
<feature type="binding site" evidence="23">
    <location>
        <position position="258"/>
    </location>
    <ligand>
        <name>Mg(2+)</name>
        <dbReference type="ChEBI" id="CHEBI:18420"/>
        <label>1</label>
    </ligand>
</feature>
<feature type="region of interest" description="Disordered" evidence="24">
    <location>
        <begin position="1"/>
        <end position="30"/>
    </location>
</feature>
<evidence type="ECO:0000256" key="10">
    <source>
        <dbReference type="ARBA" id="ARBA00022598"/>
    </source>
</evidence>
<dbReference type="NCBIfam" id="TIGR01499">
    <property type="entry name" value="folC"/>
    <property type="match status" value="1"/>
</dbReference>
<dbReference type="GO" id="GO:0005829">
    <property type="term" value="C:cytosol"/>
    <property type="evidence" value="ECO:0007669"/>
    <property type="project" value="TreeGrafter"/>
</dbReference>
<dbReference type="InterPro" id="IPR001645">
    <property type="entry name" value="Folylpolyglutamate_synth"/>
</dbReference>
<dbReference type="PROSITE" id="PS01011">
    <property type="entry name" value="FOLYLPOLYGLU_SYNT_1"/>
    <property type="match status" value="1"/>
</dbReference>
<dbReference type="EC" id="6.3.2.17" evidence="6 21"/>
<dbReference type="GO" id="GO:0005524">
    <property type="term" value="F:ATP binding"/>
    <property type="evidence" value="ECO:0007669"/>
    <property type="project" value="UniProtKB-KW"/>
</dbReference>
<feature type="compositionally biased region" description="Low complexity" evidence="24">
    <location>
        <begin position="1"/>
        <end position="21"/>
    </location>
</feature>
<comment type="similarity">
    <text evidence="5 21">Belongs to the folylpolyglutamate synthase family.</text>
</comment>
<keyword evidence="11 23" id="KW-0479">Metal-binding</keyword>
<feature type="binding site" evidence="22">
    <location>
        <position position="418"/>
    </location>
    <ligand>
        <name>ATP</name>
        <dbReference type="ChEBI" id="CHEBI:30616"/>
    </ligand>
</feature>
<evidence type="ECO:0000256" key="18">
    <source>
        <dbReference type="ARBA" id="ARBA00030592"/>
    </source>
</evidence>
<dbReference type="PROSITE" id="PS01012">
    <property type="entry name" value="FOLYLPOLYGLU_SYNT_2"/>
    <property type="match status" value="1"/>
</dbReference>
<dbReference type="InterPro" id="IPR023600">
    <property type="entry name" value="Folylpolyglutamate_synth_euk"/>
</dbReference>
<dbReference type="GO" id="GO:0005759">
    <property type="term" value="C:mitochondrial matrix"/>
    <property type="evidence" value="ECO:0007669"/>
    <property type="project" value="UniProtKB-SubCell"/>
</dbReference>
<dbReference type="GO" id="GO:0046872">
    <property type="term" value="F:metal ion binding"/>
    <property type="evidence" value="ECO:0007669"/>
    <property type="project" value="UniProtKB-KW"/>
</dbReference>
<dbReference type="InterPro" id="IPR036615">
    <property type="entry name" value="Mur_ligase_C_dom_sf"/>
</dbReference>
<reference evidence="25 26" key="1">
    <citation type="submission" date="2019-07" db="EMBL/GenBank/DDBJ databases">
        <authorList>
            <person name="Friedrich A."/>
            <person name="Schacherer J."/>
        </authorList>
    </citation>
    <scope>NUCLEOTIDE SEQUENCE [LARGE SCALE GENOMIC DNA]</scope>
</reference>
<evidence type="ECO:0000256" key="8">
    <source>
        <dbReference type="ARBA" id="ARBA00022490"/>
    </source>
</evidence>
<evidence type="ECO:0000313" key="26">
    <source>
        <dbReference type="Proteomes" id="UP000478008"/>
    </source>
</evidence>
<evidence type="ECO:0000256" key="7">
    <source>
        <dbReference type="ARBA" id="ARBA00018660"/>
    </source>
</evidence>
<dbReference type="Proteomes" id="UP000478008">
    <property type="component" value="Unassembled WGS sequence"/>
</dbReference>
<keyword evidence="26" id="KW-1185">Reference proteome</keyword>
<evidence type="ECO:0000256" key="24">
    <source>
        <dbReference type="SAM" id="MobiDB-lite"/>
    </source>
</evidence>
<keyword evidence="9 21" id="KW-0554">One-carbon metabolism</keyword>
<evidence type="ECO:0000256" key="16">
    <source>
        <dbReference type="ARBA" id="ARBA00023128"/>
    </source>
</evidence>
<evidence type="ECO:0000256" key="2">
    <source>
        <dbReference type="ARBA" id="ARBA00004305"/>
    </source>
</evidence>
<evidence type="ECO:0000313" key="25">
    <source>
        <dbReference type="EMBL" id="VUG18810.1"/>
    </source>
</evidence>
<dbReference type="InterPro" id="IPR036565">
    <property type="entry name" value="Mur-like_cat_sf"/>
</dbReference>
<dbReference type="GO" id="GO:0005743">
    <property type="term" value="C:mitochondrial inner membrane"/>
    <property type="evidence" value="ECO:0007669"/>
    <property type="project" value="UniProtKB-SubCell"/>
</dbReference>
<evidence type="ECO:0000256" key="23">
    <source>
        <dbReference type="PIRSR" id="PIRSR038895-2"/>
    </source>
</evidence>
<dbReference type="PANTHER" id="PTHR11136:SF5">
    <property type="entry name" value="FOLYLPOLYGLUTAMATE SYNTHASE, MITOCHONDRIAL"/>
    <property type="match status" value="1"/>
</dbReference>
<evidence type="ECO:0000256" key="20">
    <source>
        <dbReference type="ARBA" id="ARBA00047493"/>
    </source>
</evidence>
<evidence type="ECO:0000256" key="17">
    <source>
        <dbReference type="ARBA" id="ARBA00023136"/>
    </source>
</evidence>
<dbReference type="PIRSF" id="PIRSF038895">
    <property type="entry name" value="FPGS"/>
    <property type="match status" value="1"/>
</dbReference>
<feature type="binding site" evidence="23">
    <location>
        <position position="181"/>
    </location>
    <ligand>
        <name>Mg(2+)</name>
        <dbReference type="ChEBI" id="CHEBI:18420"/>
        <label>1</label>
    </ligand>
</feature>
<protein>
    <recommendedName>
        <fullName evidence="7 21">Folylpolyglutamate synthase</fullName>
        <ecNumber evidence="6 21">6.3.2.17</ecNumber>
    </recommendedName>
    <alternativeName>
        <fullName evidence="19 21">Folylpoly-gamma-glutamate synthetase</fullName>
    </alternativeName>
    <alternativeName>
        <fullName evidence="18 21">Tetrahydrofolylpolyglutamate synthase</fullName>
    </alternativeName>
</protein>
<evidence type="ECO:0000256" key="12">
    <source>
        <dbReference type="ARBA" id="ARBA00022741"/>
    </source>
</evidence>
<dbReference type="SUPFAM" id="SSF53623">
    <property type="entry name" value="MurD-like peptide ligases, catalytic domain"/>
    <property type="match status" value="2"/>
</dbReference>
<evidence type="ECO:0000256" key="22">
    <source>
        <dbReference type="PIRSR" id="PIRSR038895-1"/>
    </source>
</evidence>
<comment type="catalytic activity">
    <reaction evidence="20 21">
        <text>(6S)-5,6,7,8-tetrahydrofolyl-(gamma-L-Glu)(n) + L-glutamate + ATP = (6S)-5,6,7,8-tetrahydrofolyl-(gamma-L-Glu)(n+1) + ADP + phosphate + H(+)</text>
        <dbReference type="Rhea" id="RHEA:10580"/>
        <dbReference type="Rhea" id="RHEA-COMP:14738"/>
        <dbReference type="Rhea" id="RHEA-COMP:14740"/>
        <dbReference type="ChEBI" id="CHEBI:15378"/>
        <dbReference type="ChEBI" id="CHEBI:29985"/>
        <dbReference type="ChEBI" id="CHEBI:30616"/>
        <dbReference type="ChEBI" id="CHEBI:43474"/>
        <dbReference type="ChEBI" id="CHEBI:141005"/>
        <dbReference type="ChEBI" id="CHEBI:456216"/>
        <dbReference type="EC" id="6.3.2.17"/>
    </reaction>
</comment>
<keyword evidence="15 23" id="KW-0460">Magnesium</keyword>
<comment type="pathway">
    <text evidence="4 21">Cofactor biosynthesis; tetrahydrofolylpolyglutamate biosynthesis.</text>
</comment>
<comment type="function">
    <text evidence="21">Catalyzes conversion of folates to polyglutamate derivatives allowing concentration of folate compounds in the cell and the intracellular retention of these cofactors, which are important substrates for most of the folate-dependent enzymes that are involved in one-carbon transfer reactions involved in purine, pyrimidine and amino acid synthesis.</text>
</comment>
<keyword evidence="16" id="KW-0496">Mitochondrion</keyword>
<evidence type="ECO:0000256" key="6">
    <source>
        <dbReference type="ARBA" id="ARBA00013025"/>
    </source>
</evidence>
<evidence type="ECO:0000256" key="1">
    <source>
        <dbReference type="ARBA" id="ARBA00004273"/>
    </source>
</evidence>
<dbReference type="Gene3D" id="3.90.190.20">
    <property type="entry name" value="Mur ligase, C-terminal domain"/>
    <property type="match status" value="1"/>
</dbReference>
<organism evidence="25 26">
    <name type="scientific">Dekkera bruxellensis</name>
    <name type="common">Brettanomyces custersii</name>
    <dbReference type="NCBI Taxonomy" id="5007"/>
    <lineage>
        <taxon>Eukaryota</taxon>
        <taxon>Fungi</taxon>
        <taxon>Dikarya</taxon>
        <taxon>Ascomycota</taxon>
        <taxon>Saccharomycotina</taxon>
        <taxon>Pichiomycetes</taxon>
        <taxon>Pichiales</taxon>
        <taxon>Pichiaceae</taxon>
        <taxon>Brettanomyces</taxon>
    </lineage>
</organism>
<proteinExistence type="inferred from homology"/>
<keyword evidence="17" id="KW-0472">Membrane</keyword>
<dbReference type="EMBL" id="CABFWN010000004">
    <property type="protein sequence ID" value="VUG18810.1"/>
    <property type="molecule type" value="Genomic_DNA"/>
</dbReference>
<dbReference type="PANTHER" id="PTHR11136">
    <property type="entry name" value="FOLYLPOLYGLUTAMATE SYNTHASE-RELATED"/>
    <property type="match status" value="1"/>
</dbReference>
<dbReference type="InterPro" id="IPR018109">
    <property type="entry name" value="Folylpolyglutamate_synth_CS"/>
</dbReference>
<evidence type="ECO:0000256" key="21">
    <source>
        <dbReference type="PIRNR" id="PIRNR038895"/>
    </source>
</evidence>
<feature type="binding site" evidence="23">
    <location>
        <position position="286"/>
    </location>
    <ligand>
        <name>Mg(2+)</name>
        <dbReference type="ChEBI" id="CHEBI:18420"/>
        <label>1</label>
    </ligand>
</feature>
<evidence type="ECO:0000256" key="14">
    <source>
        <dbReference type="ARBA" id="ARBA00022840"/>
    </source>
</evidence>
<evidence type="ECO:0000256" key="11">
    <source>
        <dbReference type="ARBA" id="ARBA00022723"/>
    </source>
</evidence>
<evidence type="ECO:0000256" key="15">
    <source>
        <dbReference type="ARBA" id="ARBA00022842"/>
    </source>
</evidence>
<keyword evidence="14 22" id="KW-0067">ATP-binding</keyword>
<sequence length="573" mass="63642">MSNIQSNISSSQSNSSTTNTSSEKESSPMLRRSYKDAVNALNTLQTNFATIQASRKAGTKRDPLLIPEMVEWARRIGYKPADFDKLHVIHVTGTKGKGSTCAFVNSILTQYRTPVSFVRSVGVSPIIASNAQSEFQKAYARAQAEIKVQSELKAASNSKEGNGAIDLPAGPHITKIGLYTSPHLMSVRERIMINGKPISEKLFAKYFFEVWDRLESTSTDTVNFPNMGPHIKPAYFRYLTLLAFHTFVSEGVNTAIFEVGIGGEYDSTNIILHPTACGIAALGLDHTDILGNTLESIAWNKSGIFKPGAACFSVRQPDQAATEMIEHRAKEKGAASFNWVDVRPDLKDIKLGINGDFQNFNASLAVALCFAHLRKLGFAIDSDNLPEEFVKGLEEARWPGRCQVLQDKQRKDLTWFIDGAHTKESIQGATHWFTTATHPERKRVLLFNQQKRSPEQLLKTLHNEIAKAGVHFDHVIFSTNVTWASGEYSNDQISLNTSAKQVENLEVQTQSAEIWNKFDKKSRKHIFPDVETTVNFIRSLEGPLDVFVTGSLHLLGGFLIVLESKEGKMMDGM</sequence>
<dbReference type="GO" id="GO:0004326">
    <property type="term" value="F:tetrahydrofolylpolyglutamate synthase activity"/>
    <property type="evidence" value="ECO:0007669"/>
    <property type="project" value="UniProtKB-EC"/>
</dbReference>
<dbReference type="SUPFAM" id="SSF53244">
    <property type="entry name" value="MurD-like peptide ligases, peptide-binding domain"/>
    <property type="match status" value="1"/>
</dbReference>
<name>A0A7D9D014_DEKBR</name>
<evidence type="ECO:0000256" key="3">
    <source>
        <dbReference type="ARBA" id="ARBA00004496"/>
    </source>
</evidence>
<keyword evidence="12 22" id="KW-0547">Nucleotide-binding</keyword>
<dbReference type="Gene3D" id="3.40.1190.10">
    <property type="entry name" value="Mur-like, catalytic domain"/>
    <property type="match status" value="1"/>
</dbReference>
<keyword evidence="8" id="KW-0963">Cytoplasm</keyword>
<evidence type="ECO:0000256" key="19">
    <source>
        <dbReference type="ARBA" id="ARBA00030876"/>
    </source>
</evidence>
<comment type="subcellular location">
    <subcellularLocation>
        <location evidence="3">Cytoplasm</location>
    </subcellularLocation>
    <subcellularLocation>
        <location evidence="1">Mitochondrion inner membrane</location>
    </subcellularLocation>
    <subcellularLocation>
        <location evidence="2">Mitochondrion matrix</location>
    </subcellularLocation>
</comment>
<evidence type="ECO:0000256" key="4">
    <source>
        <dbReference type="ARBA" id="ARBA00005150"/>
    </source>
</evidence>
<keyword evidence="10 21" id="KW-0436">Ligase</keyword>
<comment type="cofactor">
    <cofactor evidence="21">
        <name>a monovalent cation</name>
        <dbReference type="ChEBI" id="CHEBI:60242"/>
    </cofactor>
    <text evidence="21">A monovalent cation.</text>
</comment>
<accession>A0A7D9D014</accession>